<keyword evidence="1" id="KW-1133">Transmembrane helix</keyword>
<dbReference type="AlphaFoldDB" id="A0A6I4TXR0"/>
<keyword evidence="1" id="KW-0812">Transmembrane</keyword>
<protein>
    <submittedName>
        <fullName evidence="2">Uncharacterized protein</fullName>
    </submittedName>
</protein>
<name>A0A6I4TXR0_9SPHN</name>
<gene>
    <name evidence="2" type="ORF">GRI97_10540</name>
</gene>
<dbReference type="RefSeq" id="WP_161391150.1">
    <property type="nucleotide sequence ID" value="NZ_JBHSCP010000001.1"/>
</dbReference>
<keyword evidence="3" id="KW-1185">Reference proteome</keyword>
<dbReference type="OrthoDB" id="7506829at2"/>
<sequence length="129" mass="14327">MNWLINALTPYRSQLFALVGVLAVCGVGATSVAWLYIRLQGERITAQASRIDGLLKANGQWAAHARDVERLRALEQDNVLLLQDKLALIQRQNAAAALQLEQLEATNAEVKDYLARPIPADLRRLLGRQ</sequence>
<dbReference type="EMBL" id="WTYJ01000002">
    <property type="protein sequence ID" value="MXO99428.1"/>
    <property type="molecule type" value="Genomic_DNA"/>
</dbReference>
<keyword evidence="1" id="KW-0472">Membrane</keyword>
<evidence type="ECO:0000313" key="2">
    <source>
        <dbReference type="EMBL" id="MXO99428.1"/>
    </source>
</evidence>
<feature type="transmembrane region" description="Helical" evidence="1">
    <location>
        <begin position="15"/>
        <end position="37"/>
    </location>
</feature>
<comment type="caution">
    <text evidence="2">The sequence shown here is derived from an EMBL/GenBank/DDBJ whole genome shotgun (WGS) entry which is preliminary data.</text>
</comment>
<reference evidence="2 3" key="1">
    <citation type="submission" date="2019-12" db="EMBL/GenBank/DDBJ databases">
        <title>Genomic-based taxomic classification of the family Erythrobacteraceae.</title>
        <authorList>
            <person name="Xu L."/>
        </authorList>
    </citation>
    <scope>NUCLEOTIDE SEQUENCE [LARGE SCALE GENOMIC DNA]</scope>
    <source>
        <strain evidence="2 3">S36</strain>
    </source>
</reference>
<dbReference type="Proteomes" id="UP000469430">
    <property type="component" value="Unassembled WGS sequence"/>
</dbReference>
<accession>A0A6I4TXR0</accession>
<organism evidence="2 3">
    <name type="scientific">Croceibacterium xixiisoli</name>
    <dbReference type="NCBI Taxonomy" id="1476466"/>
    <lineage>
        <taxon>Bacteria</taxon>
        <taxon>Pseudomonadati</taxon>
        <taxon>Pseudomonadota</taxon>
        <taxon>Alphaproteobacteria</taxon>
        <taxon>Sphingomonadales</taxon>
        <taxon>Erythrobacteraceae</taxon>
        <taxon>Croceibacterium</taxon>
    </lineage>
</organism>
<evidence type="ECO:0000313" key="3">
    <source>
        <dbReference type="Proteomes" id="UP000469430"/>
    </source>
</evidence>
<proteinExistence type="predicted"/>
<evidence type="ECO:0000256" key="1">
    <source>
        <dbReference type="SAM" id="Phobius"/>
    </source>
</evidence>